<dbReference type="GO" id="GO:0008237">
    <property type="term" value="F:metallopeptidase activity"/>
    <property type="evidence" value="ECO:0007669"/>
    <property type="project" value="UniProtKB-KW"/>
</dbReference>
<name>A0A5R9KJ51_9BACT</name>
<proteinExistence type="inferred from homology"/>
<evidence type="ECO:0000313" key="12">
    <source>
        <dbReference type="Proteomes" id="UP000309788"/>
    </source>
</evidence>
<evidence type="ECO:0000313" key="11">
    <source>
        <dbReference type="EMBL" id="TLU96250.1"/>
    </source>
</evidence>
<keyword evidence="12" id="KW-1185">Reference proteome</keyword>
<evidence type="ECO:0000256" key="9">
    <source>
        <dbReference type="SAM" id="SignalP"/>
    </source>
</evidence>
<dbReference type="EMBL" id="VCEI01000011">
    <property type="protein sequence ID" value="TLU96250.1"/>
    <property type="molecule type" value="Genomic_DNA"/>
</dbReference>
<dbReference type="InterPro" id="IPR026444">
    <property type="entry name" value="Secre_tail"/>
</dbReference>
<evidence type="ECO:0000256" key="1">
    <source>
        <dbReference type="ARBA" id="ARBA00008721"/>
    </source>
</evidence>
<dbReference type="AlphaFoldDB" id="A0A5R9KJ51"/>
<organism evidence="11 12">
    <name type="scientific">Dyadobacter sediminis</name>
    <dbReference type="NCBI Taxonomy" id="1493691"/>
    <lineage>
        <taxon>Bacteria</taxon>
        <taxon>Pseudomonadati</taxon>
        <taxon>Bacteroidota</taxon>
        <taxon>Cytophagia</taxon>
        <taxon>Cytophagales</taxon>
        <taxon>Spirosomataceae</taxon>
        <taxon>Dyadobacter</taxon>
    </lineage>
</organism>
<evidence type="ECO:0000256" key="4">
    <source>
        <dbReference type="ARBA" id="ARBA00022729"/>
    </source>
</evidence>
<dbReference type="RefSeq" id="WP_138279944.1">
    <property type="nucleotide sequence ID" value="NZ_BMGE01000001.1"/>
</dbReference>
<dbReference type="Pfam" id="PF18962">
    <property type="entry name" value="Por_Secre_tail"/>
    <property type="match status" value="1"/>
</dbReference>
<protein>
    <submittedName>
        <fullName evidence="11">T9SS type A sorting domain-containing protein</fullName>
    </submittedName>
</protein>
<evidence type="ECO:0000256" key="5">
    <source>
        <dbReference type="ARBA" id="ARBA00022801"/>
    </source>
</evidence>
<keyword evidence="8" id="KW-1015">Disulfide bond</keyword>
<evidence type="ECO:0000256" key="8">
    <source>
        <dbReference type="ARBA" id="ARBA00023157"/>
    </source>
</evidence>
<dbReference type="SUPFAM" id="SSF55486">
    <property type="entry name" value="Metalloproteases ('zincins'), catalytic domain"/>
    <property type="match status" value="1"/>
</dbReference>
<keyword evidence="6" id="KW-0862">Zinc</keyword>
<evidence type="ECO:0000256" key="6">
    <source>
        <dbReference type="ARBA" id="ARBA00022833"/>
    </source>
</evidence>
<keyword evidence="2" id="KW-0645">Protease</keyword>
<feature type="signal peptide" evidence="9">
    <location>
        <begin position="1"/>
        <end position="24"/>
    </location>
</feature>
<dbReference type="NCBIfam" id="TIGR04183">
    <property type="entry name" value="Por_Secre_tail"/>
    <property type="match status" value="1"/>
</dbReference>
<evidence type="ECO:0000256" key="7">
    <source>
        <dbReference type="ARBA" id="ARBA00023049"/>
    </source>
</evidence>
<keyword evidence="7" id="KW-0482">Metalloprotease</keyword>
<dbReference type="PANTHER" id="PTHR47466:SF1">
    <property type="entry name" value="METALLOPROTEASE MEP1 (AFU_ORTHOLOGUE AFUA_1G07730)-RELATED"/>
    <property type="match status" value="1"/>
</dbReference>
<dbReference type="PROSITE" id="PS50202">
    <property type="entry name" value="MSP"/>
    <property type="match status" value="1"/>
</dbReference>
<dbReference type="OrthoDB" id="6278496at2"/>
<sequence length="428" mass="48417">MKNRSSKLFSGLFLILYFFTQATAQEKDSGVQRCATTQLDSLKMLRNPALAKSRSRSEDLIRERILMNRSRLRTSADDIVTIPVVVHVVHDQQNNRIGGSGNANITAEQIQSQIDVLNEDYGNTSGYKGYYTDSLAVDTRIRFKLVTIVRTYNEKSQFSPLSDADELAEISASWFTNRYLNIWVCRLSDRYLGTSQFPVVTDINDKTAGLGTAEDETDAQTDGVIIDFRYFGRNSEAITSSIYNLGRTTTHEVGHWLGLIHTWGDTACGTDYCNDTPTAFTKNETTDLSCSPVFSECNGITSRNMIENYMDYSPDACMSIFTNDQKERMHAVLELSPRRAKLVEYSRITTDQMIVELYPNPVSDYLTANVFTPDYEPFTVSVYNQKGQKVTEDQVNGTFLNVTNFSGGIYFFKVKTSKETITKRFMVK</sequence>
<dbReference type="InterPro" id="IPR008754">
    <property type="entry name" value="Peptidase_M43"/>
</dbReference>
<evidence type="ECO:0000259" key="10">
    <source>
        <dbReference type="PROSITE" id="PS50202"/>
    </source>
</evidence>
<dbReference type="Pfam" id="PF05572">
    <property type="entry name" value="Peptidase_M43"/>
    <property type="match status" value="1"/>
</dbReference>
<keyword evidence="4 9" id="KW-0732">Signal</keyword>
<gene>
    <name evidence="11" type="ORF">FEM55_03665</name>
</gene>
<keyword evidence="3" id="KW-0479">Metal-binding</keyword>
<dbReference type="InterPro" id="IPR024079">
    <property type="entry name" value="MetalloPept_cat_dom_sf"/>
</dbReference>
<feature type="chain" id="PRO_5024429752" evidence="9">
    <location>
        <begin position="25"/>
        <end position="428"/>
    </location>
</feature>
<accession>A0A5R9KJ51</accession>
<feature type="domain" description="MSP" evidence="10">
    <location>
        <begin position="354"/>
        <end position="428"/>
    </location>
</feature>
<dbReference type="PANTHER" id="PTHR47466">
    <property type="match status" value="1"/>
</dbReference>
<dbReference type="InterPro" id="IPR000535">
    <property type="entry name" value="MSP_dom"/>
</dbReference>
<dbReference type="Proteomes" id="UP000309788">
    <property type="component" value="Unassembled WGS sequence"/>
</dbReference>
<reference evidence="11 12" key="1">
    <citation type="submission" date="2019-05" db="EMBL/GenBank/DDBJ databases">
        <authorList>
            <person name="Qu J.-H."/>
        </authorList>
    </citation>
    <scope>NUCLEOTIDE SEQUENCE [LARGE SCALE GENOMIC DNA]</scope>
    <source>
        <strain evidence="11 12">Z12</strain>
    </source>
</reference>
<keyword evidence="5" id="KW-0378">Hydrolase</keyword>
<comment type="caution">
    <text evidence="11">The sequence shown here is derived from an EMBL/GenBank/DDBJ whole genome shotgun (WGS) entry which is preliminary data.</text>
</comment>
<evidence type="ECO:0000256" key="3">
    <source>
        <dbReference type="ARBA" id="ARBA00022723"/>
    </source>
</evidence>
<dbReference type="GO" id="GO:0046872">
    <property type="term" value="F:metal ion binding"/>
    <property type="evidence" value="ECO:0007669"/>
    <property type="project" value="UniProtKB-KW"/>
</dbReference>
<dbReference type="GO" id="GO:0006508">
    <property type="term" value="P:proteolysis"/>
    <property type="evidence" value="ECO:0007669"/>
    <property type="project" value="UniProtKB-KW"/>
</dbReference>
<comment type="similarity">
    <text evidence="1">Belongs to the peptidase M43B family.</text>
</comment>
<dbReference type="Gene3D" id="3.40.390.10">
    <property type="entry name" value="Collagenase (Catalytic Domain)"/>
    <property type="match status" value="1"/>
</dbReference>
<evidence type="ECO:0000256" key="2">
    <source>
        <dbReference type="ARBA" id="ARBA00022670"/>
    </source>
</evidence>